<evidence type="ECO:0000313" key="4">
    <source>
        <dbReference type="Proteomes" id="UP001589654"/>
    </source>
</evidence>
<evidence type="ECO:0000256" key="1">
    <source>
        <dbReference type="SAM" id="SignalP"/>
    </source>
</evidence>
<accession>A0ABV5J3Q3</accession>
<dbReference type="InterPro" id="IPR025665">
    <property type="entry name" value="Beta-barrel_OMP_2"/>
</dbReference>
<organism evidence="3 4">
    <name type="scientific">Echinicola jeungdonensis</name>
    <dbReference type="NCBI Taxonomy" id="709343"/>
    <lineage>
        <taxon>Bacteria</taxon>
        <taxon>Pseudomonadati</taxon>
        <taxon>Bacteroidota</taxon>
        <taxon>Cytophagia</taxon>
        <taxon>Cytophagales</taxon>
        <taxon>Cyclobacteriaceae</taxon>
        <taxon>Echinicola</taxon>
    </lineage>
</organism>
<gene>
    <name evidence="3" type="ORF">ACFFUR_06505</name>
</gene>
<dbReference type="Proteomes" id="UP001589654">
    <property type="component" value="Unassembled WGS sequence"/>
</dbReference>
<dbReference type="EMBL" id="JBHMEW010000048">
    <property type="protein sequence ID" value="MFB9211448.1"/>
    <property type="molecule type" value="Genomic_DNA"/>
</dbReference>
<feature type="domain" description="Outer membrane protein beta-barrel" evidence="2">
    <location>
        <begin position="40"/>
        <end position="221"/>
    </location>
</feature>
<name>A0ABV5J3Q3_9BACT</name>
<keyword evidence="4" id="KW-1185">Reference proteome</keyword>
<feature type="signal peptide" evidence="1">
    <location>
        <begin position="1"/>
        <end position="19"/>
    </location>
</feature>
<feature type="chain" id="PRO_5046437110" evidence="1">
    <location>
        <begin position="20"/>
        <end position="244"/>
    </location>
</feature>
<dbReference type="RefSeq" id="WP_379945379.1">
    <property type="nucleotide sequence ID" value="NZ_JBHMEW010000048.1"/>
</dbReference>
<evidence type="ECO:0000313" key="3">
    <source>
        <dbReference type="EMBL" id="MFB9211448.1"/>
    </source>
</evidence>
<sequence>MKRLTLILFALMLSFHLKAQDQGKTPIGGRPDIKGDLFLDFGFNLLNNRPEEMDTRFFPSRTVNIYFQRPFYLGGNSGFTFNPGIGFGLDKLAFADDQTLTNDPDKGSQSSQLVDIEEIYGTGISVDKNTMALNYIDIPLEFRYHANRSNYNQGFRVALGGKIGVLYNAHTKIKFTDGDGVTQKIKNTQDFGLNLIRYGVYTRIGMPGFNVWGYYGLNEFFENGQGPFETQTKQFNFGISVALF</sequence>
<protein>
    <submittedName>
        <fullName evidence="3">Porin family protein</fullName>
    </submittedName>
</protein>
<comment type="caution">
    <text evidence="3">The sequence shown here is derived from an EMBL/GenBank/DDBJ whole genome shotgun (WGS) entry which is preliminary data.</text>
</comment>
<reference evidence="3 4" key="1">
    <citation type="submission" date="2024-09" db="EMBL/GenBank/DDBJ databases">
        <authorList>
            <person name="Sun Q."/>
            <person name="Mori K."/>
        </authorList>
    </citation>
    <scope>NUCLEOTIDE SEQUENCE [LARGE SCALE GENOMIC DNA]</scope>
    <source>
        <strain evidence="3 4">CECT 7682</strain>
    </source>
</reference>
<proteinExistence type="predicted"/>
<dbReference type="Pfam" id="PF13568">
    <property type="entry name" value="OMP_b-brl_2"/>
    <property type="match status" value="1"/>
</dbReference>
<evidence type="ECO:0000259" key="2">
    <source>
        <dbReference type="Pfam" id="PF13568"/>
    </source>
</evidence>
<keyword evidence="1" id="KW-0732">Signal</keyword>